<feature type="domain" description="Glyceraldehyde 3-phosphate dehydrogenase NAD(P) binding" evidence="4">
    <location>
        <begin position="1"/>
        <end position="150"/>
    </location>
</feature>
<evidence type="ECO:0000259" key="4">
    <source>
        <dbReference type="SMART" id="SM00846"/>
    </source>
</evidence>
<dbReference type="NCBIfam" id="TIGR01534">
    <property type="entry name" value="GAPDH-I"/>
    <property type="match status" value="1"/>
</dbReference>
<keyword evidence="6" id="KW-1185">Reference proteome</keyword>
<evidence type="ECO:0000313" key="6">
    <source>
        <dbReference type="Proteomes" id="UP000659124"/>
    </source>
</evidence>
<dbReference type="EMBL" id="JACVFC010000002">
    <property type="protein sequence ID" value="MBC9932664.1"/>
    <property type="molecule type" value="Genomic_DNA"/>
</dbReference>
<dbReference type="InterPro" id="IPR036291">
    <property type="entry name" value="NAD(P)-bd_dom_sf"/>
</dbReference>
<accession>A0ABR7TUL7</accession>
<evidence type="ECO:0000256" key="1">
    <source>
        <dbReference type="ARBA" id="ARBA00007406"/>
    </source>
</evidence>
<dbReference type="PANTHER" id="PTHR43148">
    <property type="entry name" value="GLYCERALDEHYDE-3-PHOSPHATE DEHYDROGENASE 2"/>
    <property type="match status" value="1"/>
</dbReference>
<evidence type="ECO:0000256" key="2">
    <source>
        <dbReference type="ARBA" id="ARBA00023002"/>
    </source>
</evidence>
<name>A0ABR7TUL7_9BACT</name>
<dbReference type="CDD" id="cd18126">
    <property type="entry name" value="GAPDH_I_C"/>
    <property type="match status" value="1"/>
</dbReference>
<dbReference type="SMART" id="SM00846">
    <property type="entry name" value="Gp_dh_N"/>
    <property type="match status" value="1"/>
</dbReference>
<proteinExistence type="inferred from homology"/>
<dbReference type="PRINTS" id="PR00078">
    <property type="entry name" value="G3PDHDRGNASE"/>
</dbReference>
<protein>
    <submittedName>
        <fullName evidence="5">Type I glyceraldehyde-3-phosphate dehydrogenase</fullName>
    </submittedName>
</protein>
<comment type="similarity">
    <text evidence="1 3">Belongs to the glyceraldehyde-3-phosphate dehydrogenase family.</text>
</comment>
<dbReference type="Proteomes" id="UP000659124">
    <property type="component" value="Unassembled WGS sequence"/>
</dbReference>
<reference evidence="5 6" key="1">
    <citation type="submission" date="2020-09" db="EMBL/GenBank/DDBJ databases">
        <title>Genome sequences of type strains of Chitinophaga qingshengii and Chitinophaga varians.</title>
        <authorList>
            <person name="Kittiwongwattana C."/>
        </authorList>
    </citation>
    <scope>NUCLEOTIDE SEQUENCE [LARGE SCALE GENOMIC DNA]</scope>
    <source>
        <strain evidence="5 6">JCM 30026</strain>
    </source>
</reference>
<dbReference type="Pfam" id="PF00044">
    <property type="entry name" value="Gp_dh_N"/>
    <property type="match status" value="1"/>
</dbReference>
<evidence type="ECO:0000313" key="5">
    <source>
        <dbReference type="EMBL" id="MBC9932664.1"/>
    </source>
</evidence>
<dbReference type="SUPFAM" id="SSF55347">
    <property type="entry name" value="Glyceraldehyde-3-phosphate dehydrogenase-like, C-terminal domain"/>
    <property type="match status" value="1"/>
</dbReference>
<sequence>MRIAINGFGRIGRMFLRVLLQKKGIEVIAINDLADIPTLAHLYTYDSVHGEYQGSVEATADSLVIDGKPIRILSERDPLQLPWAAMDIDLVIESTGKFTGRKGAEQHLQAGARQVIISAPSADKDIPTVVLGVNDHLIDLTSPVLSNASCTTNNVAPMVKVLDDNWGIVDGYITTVHSMTGDQNLHDAPHRDLRRARAASASIIPTSTGAAKAITSIFPHLEGKMGGAGIRVPVLNGSLTDFTCILKKQPGSVAEINAKFKEAAATSMKGVLKYTEAPIVSIDVVDNPYSCTFDALLTSIVGDLVKVVGWYDNEFGYSNRLADLVVRIAELKHQDTTIHK</sequence>
<dbReference type="RefSeq" id="WP_188089770.1">
    <property type="nucleotide sequence ID" value="NZ_JACVFC010000002.1"/>
</dbReference>
<dbReference type="SUPFAM" id="SSF51735">
    <property type="entry name" value="NAD(P)-binding Rossmann-fold domains"/>
    <property type="match status" value="1"/>
</dbReference>
<dbReference type="InterPro" id="IPR020829">
    <property type="entry name" value="GlycerAld_3-P_DH_cat"/>
</dbReference>
<dbReference type="InterPro" id="IPR006424">
    <property type="entry name" value="Glyceraldehyde-3-P_DH_1"/>
</dbReference>
<dbReference type="CDD" id="cd05214">
    <property type="entry name" value="GAPDH_I_N"/>
    <property type="match status" value="1"/>
</dbReference>
<dbReference type="InterPro" id="IPR020831">
    <property type="entry name" value="GlycerAld/Erythrose_P_DH"/>
</dbReference>
<dbReference type="InterPro" id="IPR020828">
    <property type="entry name" value="GlycerAld_3-P_DH_NAD(P)-bd"/>
</dbReference>
<dbReference type="Gene3D" id="3.30.360.10">
    <property type="entry name" value="Dihydrodipicolinate Reductase, domain 2"/>
    <property type="match status" value="1"/>
</dbReference>
<dbReference type="Pfam" id="PF02800">
    <property type="entry name" value="Gp_dh_C"/>
    <property type="match status" value="1"/>
</dbReference>
<gene>
    <name evidence="5" type="primary">gap</name>
    <name evidence="5" type="ORF">ICL07_19920</name>
</gene>
<dbReference type="Gene3D" id="3.40.50.720">
    <property type="entry name" value="NAD(P)-binding Rossmann-like Domain"/>
    <property type="match status" value="1"/>
</dbReference>
<organism evidence="5 6">
    <name type="scientific">Chitinophaga qingshengii</name>
    <dbReference type="NCBI Taxonomy" id="1569794"/>
    <lineage>
        <taxon>Bacteria</taxon>
        <taxon>Pseudomonadati</taxon>
        <taxon>Bacteroidota</taxon>
        <taxon>Chitinophagia</taxon>
        <taxon>Chitinophagales</taxon>
        <taxon>Chitinophagaceae</taxon>
        <taxon>Chitinophaga</taxon>
    </lineage>
</organism>
<dbReference type="PIRSF" id="PIRSF000149">
    <property type="entry name" value="GAP_DH"/>
    <property type="match status" value="1"/>
</dbReference>
<evidence type="ECO:0000256" key="3">
    <source>
        <dbReference type="RuleBase" id="RU000397"/>
    </source>
</evidence>
<comment type="caution">
    <text evidence="5">The sequence shown here is derived from an EMBL/GenBank/DDBJ whole genome shotgun (WGS) entry which is preliminary data.</text>
</comment>
<keyword evidence="2" id="KW-0560">Oxidoreductase</keyword>